<protein>
    <submittedName>
        <fullName evidence="1">Uncharacterized protein</fullName>
    </submittedName>
</protein>
<proteinExistence type="predicted"/>
<reference evidence="1" key="1">
    <citation type="submission" date="2023-04" db="EMBL/GenBank/DDBJ databases">
        <title>Draft Genome sequencing of Naganishia species isolated from polar environments using Oxford Nanopore Technology.</title>
        <authorList>
            <person name="Leo P."/>
            <person name="Venkateswaran K."/>
        </authorList>
    </citation>
    <scope>NUCLEOTIDE SEQUENCE</scope>
    <source>
        <strain evidence="1">MNA-CCFEE 5262</strain>
    </source>
</reference>
<evidence type="ECO:0000313" key="2">
    <source>
        <dbReference type="Proteomes" id="UP001230649"/>
    </source>
</evidence>
<keyword evidence="2" id="KW-1185">Reference proteome</keyword>
<evidence type="ECO:0000313" key="1">
    <source>
        <dbReference type="EMBL" id="KAJ9117967.1"/>
    </source>
</evidence>
<organism evidence="1 2">
    <name type="scientific">Naganishia adeliensis</name>
    <dbReference type="NCBI Taxonomy" id="92952"/>
    <lineage>
        <taxon>Eukaryota</taxon>
        <taxon>Fungi</taxon>
        <taxon>Dikarya</taxon>
        <taxon>Basidiomycota</taxon>
        <taxon>Agaricomycotina</taxon>
        <taxon>Tremellomycetes</taxon>
        <taxon>Filobasidiales</taxon>
        <taxon>Filobasidiaceae</taxon>
        <taxon>Naganishia</taxon>
    </lineage>
</organism>
<dbReference type="Proteomes" id="UP001230649">
    <property type="component" value="Unassembled WGS sequence"/>
</dbReference>
<accession>A0ACC2X244</accession>
<dbReference type="EMBL" id="JASBWS010000001">
    <property type="protein sequence ID" value="KAJ9117967.1"/>
    <property type="molecule type" value="Genomic_DNA"/>
</dbReference>
<sequence>MTHDSLHRFQDLDVDELPRPVTLTPRQMLEEREGVNVLAPLITHTPMILAEEFSRSQIARTADFSTTRYERGVYWMRTRDSKRRKVEDVDEKAQAYCSSLRSQPLPCANRIHSSYGRLPATLQSPGEDYVLTNGILMAQFASPNGKALADAVELISTPVEGGEGEKTRLVDGVDLNCGCPQPWAFASGIGSGLLRKPEIVADMVRAVKDRMGWDYNISVKIRVDPDLNHLTIHGRTRHQASTQAVSLPSIKFAVDAARGEVPCVGNGDIWELDDVMTMQRETGVRGVMAARGLLANPVSSLLKSHEGTDLTCKTQALFAGYSSTPKHAVENFIRLTMDYSLIYPLFHRHVSYMLEGTMNKYERLYFNSLDSHVTVVDYLRLRGLHI</sequence>
<comment type="caution">
    <text evidence="1">The sequence shown here is derived from an EMBL/GenBank/DDBJ whole genome shotgun (WGS) entry which is preliminary data.</text>
</comment>
<gene>
    <name evidence="1" type="ORF">QFC20_000248</name>
</gene>
<name>A0ACC2X244_9TREE</name>